<dbReference type="GO" id="GO:0005102">
    <property type="term" value="F:signaling receptor binding"/>
    <property type="evidence" value="ECO:0007669"/>
    <property type="project" value="InterPro"/>
</dbReference>
<evidence type="ECO:0000256" key="13">
    <source>
        <dbReference type="SAM" id="Phobius"/>
    </source>
</evidence>
<keyword evidence="10" id="KW-0325">Glycoprotein</keyword>
<keyword evidence="4" id="KW-0597">Phosphoprotein</keyword>
<keyword evidence="9" id="KW-1015">Disulfide bond</keyword>
<evidence type="ECO:0000256" key="3">
    <source>
        <dbReference type="ARBA" id="ARBA00018050"/>
    </source>
</evidence>
<evidence type="ECO:0000313" key="16">
    <source>
        <dbReference type="Proteomes" id="UP001044222"/>
    </source>
</evidence>
<evidence type="ECO:0000256" key="4">
    <source>
        <dbReference type="ARBA" id="ARBA00022553"/>
    </source>
</evidence>
<dbReference type="GO" id="GO:0043548">
    <property type="term" value="F:phosphatidylinositol 3-kinase binding"/>
    <property type="evidence" value="ECO:0007669"/>
    <property type="project" value="InterPro"/>
</dbReference>
<dbReference type="InterPro" id="IPR009861">
    <property type="entry name" value="HCST"/>
</dbReference>
<dbReference type="PANTHER" id="PTHR21409:SF1">
    <property type="entry name" value="HEMATOPOIETIC CELL SIGNAL TRANSDUCER"/>
    <property type="match status" value="1"/>
</dbReference>
<name>A0A9D3SAE0_ANGAN</name>
<evidence type="ECO:0000256" key="12">
    <source>
        <dbReference type="ARBA" id="ARBA00031263"/>
    </source>
</evidence>
<comment type="subcellular location">
    <subcellularLocation>
        <location evidence="1">Membrane</location>
        <topology evidence="1">Single-pass type I membrane protein</topology>
    </subcellularLocation>
</comment>
<evidence type="ECO:0000256" key="2">
    <source>
        <dbReference type="ARBA" id="ARBA00006724"/>
    </source>
</evidence>
<feature type="chain" id="PRO_5039059982" description="Hematopoietic cell signal transducer" evidence="14">
    <location>
        <begin position="21"/>
        <end position="82"/>
    </location>
</feature>
<feature type="transmembrane region" description="Helical" evidence="13">
    <location>
        <begin position="36"/>
        <end position="56"/>
    </location>
</feature>
<evidence type="ECO:0000256" key="1">
    <source>
        <dbReference type="ARBA" id="ARBA00004479"/>
    </source>
</evidence>
<keyword evidence="5 13" id="KW-0812">Transmembrane</keyword>
<dbReference type="GO" id="GO:0051897">
    <property type="term" value="P:positive regulation of phosphatidylinositol 3-kinase/protein kinase B signal transduction"/>
    <property type="evidence" value="ECO:0007669"/>
    <property type="project" value="InterPro"/>
</dbReference>
<accession>A0A9D3SAE0</accession>
<dbReference type="EMBL" id="JAFIRN010000001">
    <property type="protein sequence ID" value="KAG5855792.1"/>
    <property type="molecule type" value="Genomic_DNA"/>
</dbReference>
<gene>
    <name evidence="15" type="ORF">ANANG_G00000350</name>
</gene>
<evidence type="ECO:0000256" key="11">
    <source>
        <dbReference type="ARBA" id="ARBA00031053"/>
    </source>
</evidence>
<keyword evidence="6 14" id="KW-0732">Signal</keyword>
<keyword evidence="7 13" id="KW-1133">Transmembrane helix</keyword>
<evidence type="ECO:0000256" key="10">
    <source>
        <dbReference type="ARBA" id="ARBA00023180"/>
    </source>
</evidence>
<sequence>MDASTLLTFLFLCFCKMVLATENHGSNYCYKIEPATMTGIIIGDVALTVLVVIVVYHCASQRRKRREEADKVYMNVRANCKA</sequence>
<dbReference type="Gene3D" id="1.10.287.770">
    <property type="entry name" value="YojJ-like"/>
    <property type="match status" value="1"/>
</dbReference>
<evidence type="ECO:0000256" key="14">
    <source>
        <dbReference type="SAM" id="SignalP"/>
    </source>
</evidence>
<evidence type="ECO:0000256" key="7">
    <source>
        <dbReference type="ARBA" id="ARBA00022989"/>
    </source>
</evidence>
<protein>
    <recommendedName>
        <fullName evidence="3">Hematopoietic cell signal transducer</fullName>
    </recommendedName>
    <alternativeName>
        <fullName evidence="12">DNAX-activation protein 10</fullName>
    </alternativeName>
    <alternativeName>
        <fullName evidence="11">Membrane protein DAP10</fullName>
    </alternativeName>
</protein>
<keyword evidence="16" id="KW-1185">Reference proteome</keyword>
<evidence type="ECO:0000256" key="8">
    <source>
        <dbReference type="ARBA" id="ARBA00023136"/>
    </source>
</evidence>
<evidence type="ECO:0000256" key="5">
    <source>
        <dbReference type="ARBA" id="ARBA00022692"/>
    </source>
</evidence>
<dbReference type="GO" id="GO:0050776">
    <property type="term" value="P:regulation of immune response"/>
    <property type="evidence" value="ECO:0007669"/>
    <property type="project" value="InterPro"/>
</dbReference>
<dbReference type="AlphaFoldDB" id="A0A9D3SAE0"/>
<comment type="similarity">
    <text evidence="2">Belongs to the DAP10 family.</text>
</comment>
<feature type="signal peptide" evidence="14">
    <location>
        <begin position="1"/>
        <end position="20"/>
    </location>
</feature>
<dbReference type="PANTHER" id="PTHR21409">
    <property type="entry name" value="HEMATOPOIETIC CELL SIGNAL TRANSDUCER"/>
    <property type="match status" value="1"/>
</dbReference>
<evidence type="ECO:0000256" key="6">
    <source>
        <dbReference type="ARBA" id="ARBA00022729"/>
    </source>
</evidence>
<dbReference type="GO" id="GO:0016020">
    <property type="term" value="C:membrane"/>
    <property type="evidence" value="ECO:0007669"/>
    <property type="project" value="UniProtKB-SubCell"/>
</dbReference>
<dbReference type="Proteomes" id="UP001044222">
    <property type="component" value="Unassembled WGS sequence"/>
</dbReference>
<evidence type="ECO:0000313" key="15">
    <source>
        <dbReference type="EMBL" id="KAG5855792.1"/>
    </source>
</evidence>
<keyword evidence="8 13" id="KW-0472">Membrane</keyword>
<evidence type="ECO:0000256" key="9">
    <source>
        <dbReference type="ARBA" id="ARBA00023157"/>
    </source>
</evidence>
<comment type="caution">
    <text evidence="15">The sequence shown here is derived from an EMBL/GenBank/DDBJ whole genome shotgun (WGS) entry which is preliminary data.</text>
</comment>
<proteinExistence type="inferred from homology"/>
<dbReference type="OMA" id="NAHKVYM"/>
<organism evidence="15 16">
    <name type="scientific">Anguilla anguilla</name>
    <name type="common">European freshwater eel</name>
    <name type="synonym">Muraena anguilla</name>
    <dbReference type="NCBI Taxonomy" id="7936"/>
    <lineage>
        <taxon>Eukaryota</taxon>
        <taxon>Metazoa</taxon>
        <taxon>Chordata</taxon>
        <taxon>Craniata</taxon>
        <taxon>Vertebrata</taxon>
        <taxon>Euteleostomi</taxon>
        <taxon>Actinopterygii</taxon>
        <taxon>Neopterygii</taxon>
        <taxon>Teleostei</taxon>
        <taxon>Anguilliformes</taxon>
        <taxon>Anguillidae</taxon>
        <taxon>Anguilla</taxon>
    </lineage>
</organism>
<reference evidence="15" key="1">
    <citation type="submission" date="2021-01" db="EMBL/GenBank/DDBJ databases">
        <title>A chromosome-scale assembly of European eel, Anguilla anguilla.</title>
        <authorList>
            <person name="Henkel C."/>
            <person name="Jong-Raadsen S.A."/>
            <person name="Dufour S."/>
            <person name="Weltzien F.-A."/>
            <person name="Palstra A.P."/>
            <person name="Pelster B."/>
            <person name="Spaink H.P."/>
            <person name="Van Den Thillart G.E."/>
            <person name="Jansen H."/>
            <person name="Zahm M."/>
            <person name="Klopp C."/>
            <person name="Cedric C."/>
            <person name="Louis A."/>
            <person name="Berthelot C."/>
            <person name="Parey E."/>
            <person name="Roest Crollius H."/>
            <person name="Montfort J."/>
            <person name="Robinson-Rechavi M."/>
            <person name="Bucao C."/>
            <person name="Bouchez O."/>
            <person name="Gislard M."/>
            <person name="Lluch J."/>
            <person name="Milhes M."/>
            <person name="Lampietro C."/>
            <person name="Lopez Roques C."/>
            <person name="Donnadieu C."/>
            <person name="Braasch I."/>
            <person name="Desvignes T."/>
            <person name="Postlethwait J."/>
            <person name="Bobe J."/>
            <person name="Guiguen Y."/>
            <person name="Dirks R."/>
        </authorList>
    </citation>
    <scope>NUCLEOTIDE SEQUENCE</scope>
    <source>
        <strain evidence="15">Tag_6206</strain>
        <tissue evidence="15">Liver</tissue>
    </source>
</reference>
<dbReference type="Pfam" id="PF07213">
    <property type="entry name" value="DAP10"/>
    <property type="match status" value="1"/>
</dbReference>